<comment type="caution">
    <text evidence="1">The sequence shown here is derived from an EMBL/GenBank/DDBJ whole genome shotgun (WGS) entry which is preliminary data.</text>
</comment>
<dbReference type="OrthoDB" id="289788at2"/>
<gene>
    <name evidence="1" type="ORF">Pla111_30270</name>
</gene>
<accession>A0A5C5VT89</accession>
<reference evidence="1 2" key="1">
    <citation type="submission" date="2019-02" db="EMBL/GenBank/DDBJ databases">
        <title>Deep-cultivation of Planctomycetes and their phenomic and genomic characterization uncovers novel biology.</title>
        <authorList>
            <person name="Wiegand S."/>
            <person name="Jogler M."/>
            <person name="Boedeker C."/>
            <person name="Pinto D."/>
            <person name="Vollmers J."/>
            <person name="Rivas-Marin E."/>
            <person name="Kohn T."/>
            <person name="Peeters S.H."/>
            <person name="Heuer A."/>
            <person name="Rast P."/>
            <person name="Oberbeckmann S."/>
            <person name="Bunk B."/>
            <person name="Jeske O."/>
            <person name="Meyerdierks A."/>
            <person name="Storesund J.E."/>
            <person name="Kallscheuer N."/>
            <person name="Luecker S."/>
            <person name="Lage O.M."/>
            <person name="Pohl T."/>
            <person name="Merkel B.J."/>
            <person name="Hornburger P."/>
            <person name="Mueller R.-W."/>
            <person name="Bruemmer F."/>
            <person name="Labrenz M."/>
            <person name="Spormann A.M."/>
            <person name="Op Den Camp H."/>
            <person name="Overmann J."/>
            <person name="Amann R."/>
            <person name="Jetten M.S.M."/>
            <person name="Mascher T."/>
            <person name="Medema M.H."/>
            <person name="Devos D.P."/>
            <person name="Kaster A.-K."/>
            <person name="Ovreas L."/>
            <person name="Rohde M."/>
            <person name="Galperin M.Y."/>
            <person name="Jogler C."/>
        </authorList>
    </citation>
    <scope>NUCLEOTIDE SEQUENCE [LARGE SCALE GENOMIC DNA]</scope>
    <source>
        <strain evidence="1 2">Pla111</strain>
    </source>
</reference>
<organism evidence="1 2">
    <name type="scientific">Botrimarina hoheduenensis</name>
    <dbReference type="NCBI Taxonomy" id="2528000"/>
    <lineage>
        <taxon>Bacteria</taxon>
        <taxon>Pseudomonadati</taxon>
        <taxon>Planctomycetota</taxon>
        <taxon>Planctomycetia</taxon>
        <taxon>Pirellulales</taxon>
        <taxon>Lacipirellulaceae</taxon>
        <taxon>Botrimarina</taxon>
    </lineage>
</organism>
<protein>
    <submittedName>
        <fullName evidence="1">Uncharacterized protein</fullName>
    </submittedName>
</protein>
<evidence type="ECO:0000313" key="1">
    <source>
        <dbReference type="EMBL" id="TWT41313.1"/>
    </source>
</evidence>
<dbReference type="AlphaFoldDB" id="A0A5C5VT89"/>
<sequence length="77" mass="8647">MSNKKPEPLMKPQSQKKCPFCGHASYSAGGVHPQCSRDQADKQRRELRTVEVAIVPSTDGERAAQRNRFNLSYQSGR</sequence>
<proteinExistence type="predicted"/>
<dbReference type="Proteomes" id="UP000318995">
    <property type="component" value="Unassembled WGS sequence"/>
</dbReference>
<dbReference type="RefSeq" id="WP_146575239.1">
    <property type="nucleotide sequence ID" value="NZ_SJPH01000009.1"/>
</dbReference>
<dbReference type="EMBL" id="SJPH01000009">
    <property type="protein sequence ID" value="TWT41313.1"/>
    <property type="molecule type" value="Genomic_DNA"/>
</dbReference>
<name>A0A5C5VT89_9BACT</name>
<keyword evidence="2" id="KW-1185">Reference proteome</keyword>
<evidence type="ECO:0000313" key="2">
    <source>
        <dbReference type="Proteomes" id="UP000318995"/>
    </source>
</evidence>